<reference evidence="2" key="1">
    <citation type="journal article" date="2022" name="Int. J. Syst. Evol. Microbiol.">
        <title>Prevotella lacticifex sp. nov., isolated from the rumen of cows.</title>
        <authorList>
            <person name="Shinkai T."/>
            <person name="Ikeyama N."/>
            <person name="Kumagai M."/>
            <person name="Ohmori H."/>
            <person name="Sakamoto M."/>
            <person name="Ohkuma M."/>
            <person name="Mitsumori M."/>
        </authorList>
    </citation>
    <scope>NUCLEOTIDE SEQUENCE</scope>
    <source>
        <strain evidence="2">R5076</strain>
    </source>
</reference>
<dbReference type="AlphaFoldDB" id="A0A9R1C8U4"/>
<proteinExistence type="predicted"/>
<dbReference type="Gene3D" id="1.10.3210.10">
    <property type="entry name" value="Hypothetical protein af1432"/>
    <property type="match status" value="1"/>
</dbReference>
<protein>
    <submittedName>
        <fullName evidence="2">HD family phosphohydrolase</fullName>
    </submittedName>
</protein>
<evidence type="ECO:0000313" key="2">
    <source>
        <dbReference type="EMBL" id="GJG58119.1"/>
    </source>
</evidence>
<organism evidence="2 3">
    <name type="scientific">Prevotella lacticifex</name>
    <dbReference type="NCBI Taxonomy" id="2854755"/>
    <lineage>
        <taxon>Bacteria</taxon>
        <taxon>Pseudomonadati</taxon>
        <taxon>Bacteroidota</taxon>
        <taxon>Bacteroidia</taxon>
        <taxon>Bacteroidales</taxon>
        <taxon>Prevotellaceae</taxon>
        <taxon>Prevotella</taxon>
    </lineage>
</organism>
<comment type="caution">
    <text evidence="2">The sequence shown here is derived from an EMBL/GenBank/DDBJ whole genome shotgun (WGS) entry which is preliminary data.</text>
</comment>
<sequence length="196" mass="22338">MTEEHQSTVARLIELAIEYDKGDARRIHHFLKVHDFAATIGRLENIDEPTQFILESAAVVHDIGIHNAEKRWGNSHGHYQEIEGPTVAKELLAKTGAYTADEIDRICYLVGHHHTYVNVDGIDYRILLEADFLVNAYEDEMSVHARRTFEERVFRTAAGKRLLELEFDDCEAAANESETTENKTVTERDTAADEQK</sequence>
<evidence type="ECO:0000313" key="3">
    <source>
        <dbReference type="Proteomes" id="UP000825483"/>
    </source>
</evidence>
<dbReference type="GeneID" id="72469025"/>
<name>A0A9R1C8U4_9BACT</name>
<feature type="region of interest" description="Disordered" evidence="1">
    <location>
        <begin position="173"/>
        <end position="196"/>
    </location>
</feature>
<feature type="compositionally biased region" description="Basic and acidic residues" evidence="1">
    <location>
        <begin position="180"/>
        <end position="196"/>
    </location>
</feature>
<gene>
    <name evidence="2" type="ORF">PRLR5076_09700</name>
</gene>
<evidence type="ECO:0000256" key="1">
    <source>
        <dbReference type="SAM" id="MobiDB-lite"/>
    </source>
</evidence>
<keyword evidence="3" id="KW-1185">Reference proteome</keyword>
<dbReference type="Proteomes" id="UP000825483">
    <property type="component" value="Unassembled WGS sequence"/>
</dbReference>
<dbReference type="EMBL" id="BPUB01000001">
    <property type="protein sequence ID" value="GJG58119.1"/>
    <property type="molecule type" value="Genomic_DNA"/>
</dbReference>
<dbReference type="RefSeq" id="WP_223930245.1">
    <property type="nucleotide sequence ID" value="NZ_BPTU01000003.1"/>
</dbReference>
<accession>A0A9R1C8U4</accession>
<dbReference type="SUPFAM" id="SSF109604">
    <property type="entry name" value="HD-domain/PDEase-like"/>
    <property type="match status" value="1"/>
</dbReference>